<keyword evidence="10" id="KW-1185">Reference proteome</keyword>
<feature type="compositionally biased region" description="Low complexity" evidence="7">
    <location>
        <begin position="120"/>
        <end position="139"/>
    </location>
</feature>
<keyword evidence="1 6" id="KW-0328">Glycosyltransferase</keyword>
<accession>A0A2T7NG31</accession>
<evidence type="ECO:0000313" key="10">
    <source>
        <dbReference type="Proteomes" id="UP000245119"/>
    </source>
</evidence>
<dbReference type="PANTHER" id="PTHR21328">
    <property type="entry name" value="POLY ADP-RIBOSE POLYMERASE FAMILY, MEMBER PARP"/>
    <property type="match status" value="1"/>
</dbReference>
<dbReference type="InterPro" id="IPR051838">
    <property type="entry name" value="ARTD_PARP"/>
</dbReference>
<dbReference type="InterPro" id="IPR041400">
    <property type="entry name" value="PARP16_N"/>
</dbReference>
<evidence type="ECO:0000256" key="2">
    <source>
        <dbReference type="ARBA" id="ARBA00022679"/>
    </source>
</evidence>
<evidence type="ECO:0000256" key="5">
    <source>
        <dbReference type="ARBA" id="ARBA00024347"/>
    </source>
</evidence>
<dbReference type="AlphaFoldDB" id="A0A2T7NG31"/>
<dbReference type="Proteomes" id="UP000245119">
    <property type="component" value="Linkage Group LG13"/>
</dbReference>
<keyword evidence="3" id="KW-0548">Nucleotidyltransferase</keyword>
<dbReference type="Pfam" id="PF18084">
    <property type="entry name" value="ARTD15_N"/>
    <property type="match status" value="1"/>
</dbReference>
<comment type="caution">
    <text evidence="9">The sequence shown here is derived from an EMBL/GenBank/DDBJ whole genome shotgun (WGS) entry which is preliminary data.</text>
</comment>
<dbReference type="EC" id="2.4.2.-" evidence="6"/>
<dbReference type="InterPro" id="IPR012317">
    <property type="entry name" value="Poly(ADP-ribose)pol_cat_dom"/>
</dbReference>
<dbReference type="GO" id="GO:0016779">
    <property type="term" value="F:nucleotidyltransferase activity"/>
    <property type="evidence" value="ECO:0007669"/>
    <property type="project" value="UniProtKB-KW"/>
</dbReference>
<keyword evidence="2 6" id="KW-0808">Transferase</keyword>
<feature type="region of interest" description="Disordered" evidence="7">
    <location>
        <begin position="120"/>
        <end position="143"/>
    </location>
</feature>
<comment type="similarity">
    <text evidence="5">Belongs to the ARTD/PARP family.</text>
</comment>
<dbReference type="STRING" id="400727.A0A2T7NG31"/>
<evidence type="ECO:0000256" key="3">
    <source>
        <dbReference type="ARBA" id="ARBA00022695"/>
    </source>
</evidence>
<feature type="domain" description="PARP catalytic" evidence="8">
    <location>
        <begin position="483"/>
        <end position="640"/>
    </location>
</feature>
<keyword evidence="4 6" id="KW-0520">NAD</keyword>
<evidence type="ECO:0000256" key="4">
    <source>
        <dbReference type="ARBA" id="ARBA00023027"/>
    </source>
</evidence>
<name>A0A2T7NG31_POMCA</name>
<dbReference type="OrthoDB" id="109543at2759"/>
<dbReference type="EMBL" id="PZQS01000013">
    <property type="protein sequence ID" value="PVD20092.1"/>
    <property type="molecule type" value="Genomic_DNA"/>
</dbReference>
<dbReference type="PROSITE" id="PS51059">
    <property type="entry name" value="PARP_CATALYTIC"/>
    <property type="match status" value="1"/>
</dbReference>
<dbReference type="Gene3D" id="3.90.228.10">
    <property type="match status" value="1"/>
</dbReference>
<protein>
    <recommendedName>
        <fullName evidence="6">Poly [ADP-ribose] polymerase</fullName>
        <shortName evidence="6">PARP</shortName>
        <ecNumber evidence="6">2.4.2.-</ecNumber>
    </recommendedName>
</protein>
<dbReference type="GO" id="GO:0003950">
    <property type="term" value="F:NAD+ poly-ADP-ribosyltransferase activity"/>
    <property type="evidence" value="ECO:0007669"/>
    <property type="project" value="UniProtKB-UniRule"/>
</dbReference>
<gene>
    <name evidence="9" type="ORF">C0Q70_20586</name>
</gene>
<reference evidence="9 10" key="1">
    <citation type="submission" date="2018-04" db="EMBL/GenBank/DDBJ databases">
        <title>The genome of golden apple snail Pomacea canaliculata provides insight into stress tolerance and invasive adaptation.</title>
        <authorList>
            <person name="Liu C."/>
            <person name="Liu B."/>
            <person name="Ren Y."/>
            <person name="Zhang Y."/>
            <person name="Wang H."/>
            <person name="Li S."/>
            <person name="Jiang F."/>
            <person name="Yin L."/>
            <person name="Zhang G."/>
            <person name="Qian W."/>
            <person name="Fan W."/>
        </authorList>
    </citation>
    <scope>NUCLEOTIDE SEQUENCE [LARGE SCALE GENOMIC DNA]</scope>
    <source>
        <strain evidence="9">SZHN2017</strain>
        <tissue evidence="9">Muscle</tissue>
    </source>
</reference>
<evidence type="ECO:0000256" key="1">
    <source>
        <dbReference type="ARBA" id="ARBA00022676"/>
    </source>
</evidence>
<evidence type="ECO:0000313" key="9">
    <source>
        <dbReference type="EMBL" id="PVD20092.1"/>
    </source>
</evidence>
<evidence type="ECO:0000259" key="8">
    <source>
        <dbReference type="PROSITE" id="PS51059"/>
    </source>
</evidence>
<sequence>MEVRLAKFTADASQCIQSVQNDKSFSDFNLETNVLKFTYRSPQSGGTCKISMFASDDYPENSLITQLWEATGKEISCYCHVSVSSLLEKLGNDTALQVLEEQMKLDNQLPAVASALPDSGTVSSLGSSDSVMNSQSSSDLSDHSLDDFSEELYYFDDDSLETETRISETGESTLHPLLLRDMQMMRDLFSDTSISYRFLSYLGEVDVDMFLPLNFPNWTYQTSKAWRINLEEPLVIRINISSRSYLDSPDFPKIDVFQKSSSGETCGIARQVKSILQQFVHSKWKKLHNNSLQAATVRSHSVPTDLTTLSTCRVNQKAMCEASGIHRVQSGTSNSFFEERAAQDECNDHEKAPSLEYGFLVMLYQYARQRTSTLNEYCVVCDEPHIFQNGAMLKPAVCSRALCVFAYQTLGLMADAACDIATGAEVVDLLIALTKAACRSSRRAVIFEPFPDVVDPKNPKELVFSAKNKDYARLEQVLKKMPHMKELTMATAKDLQMKMDKVDILLFPLLTWIISSNRSHIVKLPSDKLITFMITPHQFLLLSSPPAKEVAFQAAKEKYGSTFAFHGSSIENWHSIIRNGLVVASNTPKQVNGAAHGKGIYLSPLSHLSFSYSLMGHGTHKLNKSQTEKQRVSMFATGIA</sequence>
<evidence type="ECO:0000256" key="6">
    <source>
        <dbReference type="RuleBase" id="RU362114"/>
    </source>
</evidence>
<dbReference type="SUPFAM" id="SSF56399">
    <property type="entry name" value="ADP-ribosylation"/>
    <property type="match status" value="1"/>
</dbReference>
<proteinExistence type="inferred from homology"/>
<evidence type="ECO:0000256" key="7">
    <source>
        <dbReference type="SAM" id="MobiDB-lite"/>
    </source>
</evidence>
<dbReference type="Pfam" id="PF00644">
    <property type="entry name" value="PARP"/>
    <property type="match status" value="1"/>
</dbReference>
<organism evidence="9 10">
    <name type="scientific">Pomacea canaliculata</name>
    <name type="common">Golden apple snail</name>
    <dbReference type="NCBI Taxonomy" id="400727"/>
    <lineage>
        <taxon>Eukaryota</taxon>
        <taxon>Metazoa</taxon>
        <taxon>Spiralia</taxon>
        <taxon>Lophotrochozoa</taxon>
        <taxon>Mollusca</taxon>
        <taxon>Gastropoda</taxon>
        <taxon>Caenogastropoda</taxon>
        <taxon>Architaenioglossa</taxon>
        <taxon>Ampullarioidea</taxon>
        <taxon>Ampullariidae</taxon>
        <taxon>Pomacea</taxon>
    </lineage>
</organism>